<dbReference type="PANTHER" id="PTHR11820">
    <property type="entry name" value="ACYLPYRUVASE"/>
    <property type="match status" value="1"/>
</dbReference>
<keyword evidence="4" id="KW-0378">Hydrolase</keyword>
<dbReference type="Pfam" id="PF01557">
    <property type="entry name" value="FAA_hydrolase"/>
    <property type="match status" value="1"/>
</dbReference>
<dbReference type="InterPro" id="IPR018833">
    <property type="entry name" value="Rv2993c-like_N"/>
</dbReference>
<keyword evidence="5" id="KW-1185">Reference proteome</keyword>
<dbReference type="GO" id="GO:0016787">
    <property type="term" value="F:hydrolase activity"/>
    <property type="evidence" value="ECO:0007669"/>
    <property type="project" value="UniProtKB-KW"/>
</dbReference>
<evidence type="ECO:0000313" key="5">
    <source>
        <dbReference type="Proteomes" id="UP001368500"/>
    </source>
</evidence>
<accession>A0ABU9BI05</accession>
<dbReference type="SUPFAM" id="SSF56529">
    <property type="entry name" value="FAH"/>
    <property type="match status" value="1"/>
</dbReference>
<sequence length="288" mass="30594">MKIARFFDGQRTRLGQVDILRGVVTPLALSNDDTAAFIEARLAHPGAATATAGEAVALDKIKLLAPLVPHRNIICVGKNYRAHAKEFSGSGFEAGAVKGQEIDEFPAVFSKPPSTVIADGETVDLHPTATQAVDYEAELAVIIGQGGRDIAAADAMKHVFGYTIVNDVTARDRQKNHKQWFLGKALDTFCPMGPWIVTADEIDGANLDITCHVNGELRQQASTRDLIFDIPTLIATISAGLALKPGDVIATGTPAGVGIGFTPPRFLKADDEVVIEVGGIGRLSNRFA</sequence>
<dbReference type="Pfam" id="PF10370">
    <property type="entry name" value="Rv2993c-like_N"/>
    <property type="match status" value="1"/>
</dbReference>
<dbReference type="PANTHER" id="PTHR11820:SF7">
    <property type="entry name" value="ACYLPYRUVASE FAHD1, MITOCHONDRIAL"/>
    <property type="match status" value="1"/>
</dbReference>
<evidence type="ECO:0000259" key="3">
    <source>
        <dbReference type="Pfam" id="PF10370"/>
    </source>
</evidence>
<reference evidence="4 5" key="1">
    <citation type="submission" date="2024-04" db="EMBL/GenBank/DDBJ databases">
        <title>Novel species of the genus Ideonella isolated from streams.</title>
        <authorList>
            <person name="Lu H."/>
        </authorList>
    </citation>
    <scope>NUCLEOTIDE SEQUENCE [LARGE SCALE GENOMIC DNA]</scope>
    <source>
        <strain evidence="4 5">BYS139W</strain>
    </source>
</reference>
<organism evidence="4 5">
    <name type="scientific">Pseudaquabacterium rugosum</name>
    <dbReference type="NCBI Taxonomy" id="2984194"/>
    <lineage>
        <taxon>Bacteria</taxon>
        <taxon>Pseudomonadati</taxon>
        <taxon>Pseudomonadota</taxon>
        <taxon>Betaproteobacteria</taxon>
        <taxon>Burkholderiales</taxon>
        <taxon>Sphaerotilaceae</taxon>
        <taxon>Pseudaquabacterium</taxon>
    </lineage>
</organism>
<dbReference type="RefSeq" id="WP_341376389.1">
    <property type="nucleotide sequence ID" value="NZ_JBBUTF010000026.1"/>
</dbReference>
<dbReference type="EMBL" id="JBBUTF010000026">
    <property type="protein sequence ID" value="MEK8028605.1"/>
    <property type="molecule type" value="Genomic_DNA"/>
</dbReference>
<dbReference type="InterPro" id="IPR036663">
    <property type="entry name" value="Fumarylacetoacetase_C_sf"/>
</dbReference>
<evidence type="ECO:0000313" key="4">
    <source>
        <dbReference type="EMBL" id="MEK8028605.1"/>
    </source>
</evidence>
<dbReference type="InterPro" id="IPR011234">
    <property type="entry name" value="Fumarylacetoacetase-like_C"/>
</dbReference>
<feature type="domain" description="Rv2993c-like N-terminal" evidence="3">
    <location>
        <begin position="1"/>
        <end position="66"/>
    </location>
</feature>
<feature type="domain" description="Fumarylacetoacetase-like C-terminal" evidence="2">
    <location>
        <begin position="73"/>
        <end position="287"/>
    </location>
</feature>
<name>A0ABU9BI05_9BURK</name>
<dbReference type="Gene3D" id="3.90.850.10">
    <property type="entry name" value="Fumarylacetoacetase-like, C-terminal domain"/>
    <property type="match status" value="1"/>
</dbReference>
<keyword evidence="1" id="KW-0479">Metal-binding</keyword>
<gene>
    <name evidence="4" type="ORF">AACH11_21815</name>
</gene>
<proteinExistence type="predicted"/>
<protein>
    <submittedName>
        <fullName evidence="4">Fumarylacetoacetate hydrolase family protein</fullName>
    </submittedName>
</protein>
<evidence type="ECO:0000259" key="2">
    <source>
        <dbReference type="Pfam" id="PF01557"/>
    </source>
</evidence>
<comment type="caution">
    <text evidence="4">The sequence shown here is derived from an EMBL/GenBank/DDBJ whole genome shotgun (WGS) entry which is preliminary data.</text>
</comment>
<dbReference type="Proteomes" id="UP001368500">
    <property type="component" value="Unassembled WGS sequence"/>
</dbReference>
<evidence type="ECO:0000256" key="1">
    <source>
        <dbReference type="ARBA" id="ARBA00022723"/>
    </source>
</evidence>